<keyword evidence="1" id="KW-0472">Membrane</keyword>
<protein>
    <submittedName>
        <fullName evidence="2">Uncharacterized protein</fullName>
    </submittedName>
</protein>
<evidence type="ECO:0000313" key="3">
    <source>
        <dbReference type="Proteomes" id="UP000537775"/>
    </source>
</evidence>
<sequence>MSPAQAIAFASVAFVALLIAGLGLTSLALDADVVATPGLGLAPGVAGTTAATAAFVLGLWAGVRLPRPSYWAAAWCALGAYLGYLVGVWLGAAIAGAGPAAAVGAAGDVAVSWFGAVVAGTGLVCGWGGIALVRTRSERPRWPWEHDEDE</sequence>
<gene>
    <name evidence="2" type="ORF">HD594_001306</name>
</gene>
<keyword evidence="1" id="KW-1133">Transmembrane helix</keyword>
<feature type="transmembrane region" description="Helical" evidence="1">
    <location>
        <begin position="70"/>
        <end position="90"/>
    </location>
</feature>
<evidence type="ECO:0000313" key="2">
    <source>
        <dbReference type="EMBL" id="MBB6390993.1"/>
    </source>
</evidence>
<keyword evidence="3" id="KW-1185">Reference proteome</keyword>
<reference evidence="2 3" key="1">
    <citation type="submission" date="2020-08" db="EMBL/GenBank/DDBJ databases">
        <title>Sequencing the genomes of 1000 actinobacteria strains.</title>
        <authorList>
            <person name="Klenk H.-P."/>
        </authorList>
    </citation>
    <scope>NUCLEOTIDE SEQUENCE [LARGE SCALE GENOMIC DNA]</scope>
    <source>
        <strain evidence="2 3">DSM 12511</strain>
    </source>
</reference>
<dbReference type="Proteomes" id="UP000537775">
    <property type="component" value="Unassembled WGS sequence"/>
</dbReference>
<dbReference type="RefSeq" id="WP_271171254.1">
    <property type="nucleotide sequence ID" value="NZ_BAAAJR010000010.1"/>
</dbReference>
<accession>A0A7X0KUD5</accession>
<proteinExistence type="predicted"/>
<name>A0A7X0KUD5_9MICO</name>
<dbReference type="AlphaFoldDB" id="A0A7X0KUD5"/>
<dbReference type="EMBL" id="JACHML010000001">
    <property type="protein sequence ID" value="MBB6390993.1"/>
    <property type="molecule type" value="Genomic_DNA"/>
</dbReference>
<feature type="transmembrane region" description="Helical" evidence="1">
    <location>
        <begin position="110"/>
        <end position="133"/>
    </location>
</feature>
<organism evidence="2 3">
    <name type="scientific">Microbacterium thalassium</name>
    <dbReference type="NCBI Taxonomy" id="362649"/>
    <lineage>
        <taxon>Bacteria</taxon>
        <taxon>Bacillati</taxon>
        <taxon>Actinomycetota</taxon>
        <taxon>Actinomycetes</taxon>
        <taxon>Micrococcales</taxon>
        <taxon>Microbacteriaceae</taxon>
        <taxon>Microbacterium</taxon>
    </lineage>
</organism>
<feature type="transmembrane region" description="Helical" evidence="1">
    <location>
        <begin position="44"/>
        <end position="63"/>
    </location>
</feature>
<keyword evidence="1" id="KW-0812">Transmembrane</keyword>
<comment type="caution">
    <text evidence="2">The sequence shown here is derived from an EMBL/GenBank/DDBJ whole genome shotgun (WGS) entry which is preliminary data.</text>
</comment>
<evidence type="ECO:0000256" key="1">
    <source>
        <dbReference type="SAM" id="Phobius"/>
    </source>
</evidence>